<sequence length="125" mass="13331">MASSLVARVARQAASVARLSSSQPSTAQAMSLVLCRGLAGAASLSPPLSPSDLDPIVNRCSRCSDHVLGFKLFEALMYSPPRVNAWQDPMSPSKWKELSACHGSCKSPSVTLKTIQVDGRQEMTL</sequence>
<dbReference type="Proteomes" id="UP000828048">
    <property type="component" value="Chromosome 4"/>
</dbReference>
<accession>A0ACB7Z936</accession>
<evidence type="ECO:0000313" key="2">
    <source>
        <dbReference type="Proteomes" id="UP000828048"/>
    </source>
</evidence>
<keyword evidence="2" id="KW-1185">Reference proteome</keyword>
<gene>
    <name evidence="1" type="ORF">Vadar_033069</name>
</gene>
<dbReference type="EMBL" id="CM037154">
    <property type="protein sequence ID" value="KAH7861961.1"/>
    <property type="molecule type" value="Genomic_DNA"/>
</dbReference>
<reference evidence="1 2" key="1">
    <citation type="journal article" date="2021" name="Hortic Res">
        <title>High-quality reference genome and annotation aids understanding of berry development for evergreen blueberry (Vaccinium darrowii).</title>
        <authorList>
            <person name="Yu J."/>
            <person name="Hulse-Kemp A.M."/>
            <person name="Babiker E."/>
            <person name="Staton M."/>
        </authorList>
    </citation>
    <scope>NUCLEOTIDE SEQUENCE [LARGE SCALE GENOMIC DNA]</scope>
    <source>
        <strain evidence="2">cv. NJ 8807/NJ 8810</strain>
        <tissue evidence="1">Young leaf</tissue>
    </source>
</reference>
<proteinExistence type="predicted"/>
<protein>
    <submittedName>
        <fullName evidence="1">Uncharacterized protein</fullName>
    </submittedName>
</protein>
<evidence type="ECO:0000313" key="1">
    <source>
        <dbReference type="EMBL" id="KAH7861961.1"/>
    </source>
</evidence>
<name>A0ACB7Z936_9ERIC</name>
<comment type="caution">
    <text evidence="1">The sequence shown here is derived from an EMBL/GenBank/DDBJ whole genome shotgun (WGS) entry which is preliminary data.</text>
</comment>
<organism evidence="1 2">
    <name type="scientific">Vaccinium darrowii</name>
    <dbReference type="NCBI Taxonomy" id="229202"/>
    <lineage>
        <taxon>Eukaryota</taxon>
        <taxon>Viridiplantae</taxon>
        <taxon>Streptophyta</taxon>
        <taxon>Embryophyta</taxon>
        <taxon>Tracheophyta</taxon>
        <taxon>Spermatophyta</taxon>
        <taxon>Magnoliopsida</taxon>
        <taxon>eudicotyledons</taxon>
        <taxon>Gunneridae</taxon>
        <taxon>Pentapetalae</taxon>
        <taxon>asterids</taxon>
        <taxon>Ericales</taxon>
        <taxon>Ericaceae</taxon>
        <taxon>Vaccinioideae</taxon>
        <taxon>Vaccinieae</taxon>
        <taxon>Vaccinium</taxon>
    </lineage>
</organism>